<proteinExistence type="evidence at transcript level"/>
<dbReference type="AlphaFoldDB" id="I3T5S2"/>
<sequence length="98" mass="10975">MAAKAIVLRVGVLRSWRSRHFSATSEQDAKAKWHTLPPVTATVKGQGNQVSSSTSTTALKWVLRCCPNLPRTLVHKLFRLRQVRVAENTSFESTVLRC</sequence>
<dbReference type="EMBL" id="BT148070">
    <property type="protein sequence ID" value="AFK47864.1"/>
    <property type="molecule type" value="mRNA"/>
</dbReference>
<name>I3T5S2_LOTJA</name>
<reference evidence="1" key="1">
    <citation type="submission" date="2012-05" db="EMBL/GenBank/DDBJ databases">
        <authorList>
            <person name="Krishnakumar V."/>
            <person name="Cheung F."/>
            <person name="Xiao Y."/>
            <person name="Chan A."/>
            <person name="Moskal W.A."/>
            <person name="Town C.D."/>
        </authorList>
    </citation>
    <scope>NUCLEOTIDE SEQUENCE</scope>
</reference>
<accession>I3T5S2</accession>
<organism evidence="1">
    <name type="scientific">Lotus japonicus</name>
    <name type="common">Lotus corniculatus var. japonicus</name>
    <dbReference type="NCBI Taxonomy" id="34305"/>
    <lineage>
        <taxon>Eukaryota</taxon>
        <taxon>Viridiplantae</taxon>
        <taxon>Streptophyta</taxon>
        <taxon>Embryophyta</taxon>
        <taxon>Tracheophyta</taxon>
        <taxon>Spermatophyta</taxon>
        <taxon>Magnoliopsida</taxon>
        <taxon>eudicotyledons</taxon>
        <taxon>Gunneridae</taxon>
        <taxon>Pentapetalae</taxon>
        <taxon>rosids</taxon>
        <taxon>fabids</taxon>
        <taxon>Fabales</taxon>
        <taxon>Fabaceae</taxon>
        <taxon>Papilionoideae</taxon>
        <taxon>50 kb inversion clade</taxon>
        <taxon>NPAAA clade</taxon>
        <taxon>Hologalegina</taxon>
        <taxon>robinioid clade</taxon>
        <taxon>Loteae</taxon>
        <taxon>Lotus</taxon>
    </lineage>
</organism>
<evidence type="ECO:0000313" key="1">
    <source>
        <dbReference type="EMBL" id="AFK47864.1"/>
    </source>
</evidence>
<protein>
    <submittedName>
        <fullName evidence="1">Uncharacterized protein</fullName>
    </submittedName>
</protein>